<evidence type="ECO:0000256" key="3">
    <source>
        <dbReference type="PROSITE-ProRule" id="PRU10007"/>
    </source>
</evidence>
<dbReference type="InterPro" id="IPR029510">
    <property type="entry name" value="Ald_DH_CS_GLU"/>
</dbReference>
<organism evidence="6 7">
    <name type="scientific">Nitrospirillum amazonense</name>
    <dbReference type="NCBI Taxonomy" id="28077"/>
    <lineage>
        <taxon>Bacteria</taxon>
        <taxon>Pseudomonadati</taxon>
        <taxon>Pseudomonadota</taxon>
        <taxon>Alphaproteobacteria</taxon>
        <taxon>Rhodospirillales</taxon>
        <taxon>Azospirillaceae</taxon>
        <taxon>Nitrospirillum</taxon>
    </lineage>
</organism>
<sequence>MVELLPAVAPATEAARAVLSTPAVGAMLIGGRWVQAAGGQSIPSTDPATGQVLAHVPDAGPADVDAAVAAARAAFPAWAGLVPAQRAAILWRVADVLEAHIDELAELETLDQGKPLYVGRWAEIPGAVAQFRYYAGQALSIEGRTISPSVTYQPAGKLVQAWTLREPVGVVAAIVPWNSPLVLTAMKLAPALAAGCTVVLKPAEDTSLTALRLGQLMMEAGLPDGVLNIVTGRGATAGAALAAHPDVDKVAFTGSTATGRAILDASKGNLKRVTLELGGKSPVIVLPDADLDLAIPGAANAIFFNGGQVCVAGSRAYVHADIYDRVLEGLVAQAGALRLGHGLNPETQMGPLVSARQAERVAGLIGGARAAGAAVVAGGERLGPAGTFIEPTVIAKVDPAMDIVREEVFGPVLVVQRYTDVDAVVAAANDSVYGLAASVWTQSLSHAHRLSRRLQAGTVWINTHSMYDASLPIGGVKQSGYGRDSGLAAMDNYLEWKTVCAVV</sequence>
<evidence type="ECO:0000313" key="6">
    <source>
        <dbReference type="EMBL" id="TWB45871.1"/>
    </source>
</evidence>
<dbReference type="PANTHER" id="PTHR11699">
    <property type="entry name" value="ALDEHYDE DEHYDROGENASE-RELATED"/>
    <property type="match status" value="1"/>
</dbReference>
<dbReference type="Gene3D" id="3.40.309.10">
    <property type="entry name" value="Aldehyde Dehydrogenase, Chain A, domain 2"/>
    <property type="match status" value="1"/>
</dbReference>
<dbReference type="InterPro" id="IPR016163">
    <property type="entry name" value="Ald_DH_C"/>
</dbReference>
<evidence type="ECO:0000313" key="7">
    <source>
        <dbReference type="Proteomes" id="UP000315751"/>
    </source>
</evidence>
<keyword evidence="2 4" id="KW-0560">Oxidoreductase</keyword>
<name>A0A560HIP6_9PROT</name>
<keyword evidence="7" id="KW-1185">Reference proteome</keyword>
<dbReference type="PROSITE" id="PS00687">
    <property type="entry name" value="ALDEHYDE_DEHYDR_GLU"/>
    <property type="match status" value="1"/>
</dbReference>
<dbReference type="FunFam" id="3.40.605.10:FF:000007">
    <property type="entry name" value="NAD/NADP-dependent betaine aldehyde dehydrogenase"/>
    <property type="match status" value="1"/>
</dbReference>
<dbReference type="PROSITE" id="PS00070">
    <property type="entry name" value="ALDEHYDE_DEHYDR_CYS"/>
    <property type="match status" value="1"/>
</dbReference>
<dbReference type="Pfam" id="PF00171">
    <property type="entry name" value="Aldedh"/>
    <property type="match status" value="1"/>
</dbReference>
<reference evidence="6 7" key="1">
    <citation type="submission" date="2019-06" db="EMBL/GenBank/DDBJ databases">
        <title>Genomic Encyclopedia of Type Strains, Phase IV (KMG-V): Genome sequencing to study the core and pangenomes of soil and plant-associated prokaryotes.</title>
        <authorList>
            <person name="Whitman W."/>
        </authorList>
    </citation>
    <scope>NUCLEOTIDE SEQUENCE [LARGE SCALE GENOMIC DNA]</scope>
    <source>
        <strain evidence="6 7">BR 11622</strain>
    </source>
</reference>
<comment type="caution">
    <text evidence="6">The sequence shown here is derived from an EMBL/GenBank/DDBJ whole genome shotgun (WGS) entry which is preliminary data.</text>
</comment>
<proteinExistence type="inferred from homology"/>
<accession>A0A560HIP6</accession>
<dbReference type="RefSeq" id="WP_211101867.1">
    <property type="nucleotide sequence ID" value="NZ_VITR01000001.1"/>
</dbReference>
<evidence type="ECO:0000256" key="2">
    <source>
        <dbReference type="ARBA" id="ARBA00023002"/>
    </source>
</evidence>
<protein>
    <submittedName>
        <fullName evidence="6">Phenylacetaldehyde dehydrogenase</fullName>
    </submittedName>
</protein>
<dbReference type="InterPro" id="IPR016161">
    <property type="entry name" value="Ald_DH/histidinol_DH"/>
</dbReference>
<feature type="active site" evidence="3">
    <location>
        <position position="276"/>
    </location>
</feature>
<dbReference type="AlphaFoldDB" id="A0A560HIP6"/>
<dbReference type="SUPFAM" id="SSF53720">
    <property type="entry name" value="ALDH-like"/>
    <property type="match status" value="1"/>
</dbReference>
<gene>
    <name evidence="6" type="ORF">FBZ90_101206</name>
</gene>
<dbReference type="GO" id="GO:0016620">
    <property type="term" value="F:oxidoreductase activity, acting on the aldehyde or oxo group of donors, NAD or NADP as acceptor"/>
    <property type="evidence" value="ECO:0007669"/>
    <property type="project" value="InterPro"/>
</dbReference>
<dbReference type="InterPro" id="IPR015590">
    <property type="entry name" value="Aldehyde_DH_dom"/>
</dbReference>
<dbReference type="Proteomes" id="UP000315751">
    <property type="component" value="Unassembled WGS sequence"/>
</dbReference>
<evidence type="ECO:0000256" key="1">
    <source>
        <dbReference type="ARBA" id="ARBA00009986"/>
    </source>
</evidence>
<evidence type="ECO:0000259" key="5">
    <source>
        <dbReference type="Pfam" id="PF00171"/>
    </source>
</evidence>
<dbReference type="FunFam" id="3.40.309.10:FF:000012">
    <property type="entry name" value="Betaine aldehyde dehydrogenase"/>
    <property type="match status" value="1"/>
</dbReference>
<dbReference type="InterPro" id="IPR016162">
    <property type="entry name" value="Ald_DH_N"/>
</dbReference>
<feature type="domain" description="Aldehyde dehydrogenase" evidence="5">
    <location>
        <begin position="33"/>
        <end position="499"/>
    </location>
</feature>
<comment type="similarity">
    <text evidence="1 4">Belongs to the aldehyde dehydrogenase family.</text>
</comment>
<dbReference type="Gene3D" id="3.40.605.10">
    <property type="entry name" value="Aldehyde Dehydrogenase, Chain A, domain 1"/>
    <property type="match status" value="1"/>
</dbReference>
<dbReference type="EMBL" id="VITR01000001">
    <property type="protein sequence ID" value="TWB45871.1"/>
    <property type="molecule type" value="Genomic_DNA"/>
</dbReference>
<dbReference type="InterPro" id="IPR016160">
    <property type="entry name" value="Ald_DH_CS_CYS"/>
</dbReference>
<evidence type="ECO:0000256" key="4">
    <source>
        <dbReference type="RuleBase" id="RU003345"/>
    </source>
</evidence>